<comment type="caution">
    <text evidence="2">The sequence shown here is derived from an EMBL/GenBank/DDBJ whole genome shotgun (WGS) entry which is preliminary data.</text>
</comment>
<dbReference type="InterPro" id="IPR018721">
    <property type="entry name" value="DUF2252"/>
</dbReference>
<name>A0ABP4TBP9_9MICO</name>
<evidence type="ECO:0000313" key="2">
    <source>
        <dbReference type="EMBL" id="GAA1685308.1"/>
    </source>
</evidence>
<sequence>MADDSSPTALTPPAATDFAGRRAYGRAARVHTPRSSHAVWEAPPDRTDPISLLEEQATSRVQDLVPIRHGRMMVSPFTFYRGAALLMAADLARTPRSGLQAQLCGDAHLSNFGLFASAERRLVFDINDFDETHPGPFEWDVKRLVTSIEIAGRDRGFTEDERRTAVAAAARGYRERMAISAASKVLDAWYDHLDVDSVQEWLRDHAEEQPAQKRQLKTFDAVVAKARTRDSMQAFSKLVSVQDGRMRIIADPPLIVPVEDLYDADSNIEATEAGMREILDAYRQTLPRGQHPLAEFSYVHMARKVVGVGSVGTRAWIVLLKGRDDEDPLFLQAKEAQASVLERFLAPCAYENQGERVVRGQRLMQGSSDIFLGWQRVRGEGGIERDFYIRQLRDWKGSFDPEKAVPRGLELYARLCGETLARAHARAGDRVEIAAYLGAATTFDEAMVSFATAYADQNEADYAAFIAAIDSGRLAAEPGL</sequence>
<protein>
    <submittedName>
        <fullName evidence="2">DUF2252 domain-containing protein</fullName>
    </submittedName>
</protein>
<evidence type="ECO:0000256" key="1">
    <source>
        <dbReference type="SAM" id="MobiDB-lite"/>
    </source>
</evidence>
<dbReference type="Proteomes" id="UP001500596">
    <property type="component" value="Unassembled WGS sequence"/>
</dbReference>
<dbReference type="PANTHER" id="PTHR39441:SF1">
    <property type="entry name" value="DUF2252 DOMAIN-CONTAINING PROTEIN"/>
    <property type="match status" value="1"/>
</dbReference>
<feature type="region of interest" description="Disordered" evidence="1">
    <location>
        <begin position="1"/>
        <end position="44"/>
    </location>
</feature>
<organism evidence="2 3">
    <name type="scientific">Microbacterium lacus</name>
    <dbReference type="NCBI Taxonomy" id="415217"/>
    <lineage>
        <taxon>Bacteria</taxon>
        <taxon>Bacillati</taxon>
        <taxon>Actinomycetota</taxon>
        <taxon>Actinomycetes</taxon>
        <taxon>Micrococcales</taxon>
        <taxon>Microbacteriaceae</taxon>
        <taxon>Microbacterium</taxon>
    </lineage>
</organism>
<evidence type="ECO:0000313" key="3">
    <source>
        <dbReference type="Proteomes" id="UP001500596"/>
    </source>
</evidence>
<accession>A0ABP4TBP9</accession>
<dbReference type="RefSeq" id="WP_344055952.1">
    <property type="nucleotide sequence ID" value="NZ_BAAAPK010000002.1"/>
</dbReference>
<gene>
    <name evidence="2" type="ORF">GCM10009807_31420</name>
</gene>
<reference evidence="3" key="1">
    <citation type="journal article" date="2019" name="Int. J. Syst. Evol. Microbiol.">
        <title>The Global Catalogue of Microorganisms (GCM) 10K type strain sequencing project: providing services to taxonomists for standard genome sequencing and annotation.</title>
        <authorList>
            <consortium name="The Broad Institute Genomics Platform"/>
            <consortium name="The Broad Institute Genome Sequencing Center for Infectious Disease"/>
            <person name="Wu L."/>
            <person name="Ma J."/>
        </authorList>
    </citation>
    <scope>NUCLEOTIDE SEQUENCE [LARGE SCALE GENOMIC DNA]</scope>
    <source>
        <strain evidence="3">JCM 15575</strain>
    </source>
</reference>
<dbReference type="Pfam" id="PF10009">
    <property type="entry name" value="DUF2252"/>
    <property type="match status" value="1"/>
</dbReference>
<proteinExistence type="predicted"/>
<keyword evidence="3" id="KW-1185">Reference proteome</keyword>
<dbReference type="PANTHER" id="PTHR39441">
    <property type="entry name" value="DUF2252 DOMAIN-CONTAINING PROTEIN"/>
    <property type="match status" value="1"/>
</dbReference>
<dbReference type="EMBL" id="BAAAPK010000002">
    <property type="protein sequence ID" value="GAA1685308.1"/>
    <property type="molecule type" value="Genomic_DNA"/>
</dbReference>